<dbReference type="GO" id="GO:0030497">
    <property type="term" value="P:fatty acid elongation"/>
    <property type="evidence" value="ECO:0007669"/>
    <property type="project" value="TreeGrafter"/>
</dbReference>
<gene>
    <name evidence="2" type="ORF">DV20_35045</name>
</gene>
<dbReference type="EMBL" id="JMQI01000071">
    <property type="protein sequence ID" value="KDN17548.1"/>
    <property type="molecule type" value="Genomic_DNA"/>
</dbReference>
<dbReference type="eggNOG" id="COG1028">
    <property type="taxonomic scope" value="Bacteria"/>
</dbReference>
<evidence type="ECO:0000256" key="1">
    <source>
        <dbReference type="ARBA" id="ARBA00006484"/>
    </source>
</evidence>
<dbReference type="SUPFAM" id="SSF51735">
    <property type="entry name" value="NAD(P)-binding Rossmann-fold domains"/>
    <property type="match status" value="1"/>
</dbReference>
<dbReference type="Gene3D" id="3.40.50.720">
    <property type="entry name" value="NAD(P)-binding Rossmann-like Domain"/>
    <property type="match status" value="1"/>
</dbReference>
<sequence length="242" mass="24726">MANNREIVVTGGGTGIGYAVAAAFARAGERVTITGRREKVLTEAATLAGARPVVFDAADPAAVEAALAELPDRVDVLVNNAGGNTDFSEGGGETGLAGFAAAFERNLRSNVVSAALVTHALRERLADGARIITIGSIAAHTGAGSYGAAKAAVEGWNVSVAREFGPRGITANVVAPGLIGETEFFHGQLSDQRREWLIGNTMNKRPGTPDDVVAVVTFLASPAAGHVTGQVLHVNGGAYLGR</sequence>
<keyword evidence="3" id="KW-1185">Reference proteome</keyword>
<evidence type="ECO:0000313" key="3">
    <source>
        <dbReference type="Proteomes" id="UP000027345"/>
    </source>
</evidence>
<dbReference type="InterPro" id="IPR036291">
    <property type="entry name" value="NAD(P)-bd_dom_sf"/>
</dbReference>
<protein>
    <submittedName>
        <fullName evidence="2">3-oxoacyl-ACP reductase</fullName>
    </submittedName>
</protein>
<dbReference type="Pfam" id="PF13561">
    <property type="entry name" value="adh_short_C2"/>
    <property type="match status" value="1"/>
</dbReference>
<dbReference type="STRING" id="287986.DV20_35045"/>
<dbReference type="RefSeq" id="WP_043787410.1">
    <property type="nucleotide sequence ID" value="NZ_JMQI01000071.1"/>
</dbReference>
<organism evidence="2 3">
    <name type="scientific">Amycolatopsis rifamycinica</name>
    <dbReference type="NCBI Taxonomy" id="287986"/>
    <lineage>
        <taxon>Bacteria</taxon>
        <taxon>Bacillati</taxon>
        <taxon>Actinomycetota</taxon>
        <taxon>Actinomycetes</taxon>
        <taxon>Pseudonocardiales</taxon>
        <taxon>Pseudonocardiaceae</taxon>
        <taxon>Amycolatopsis</taxon>
    </lineage>
</organism>
<reference evidence="2 3" key="1">
    <citation type="submission" date="2014-05" db="EMBL/GenBank/DDBJ databases">
        <title>Draft genome sequence of Amycolatopsis rifamycinica DSM 46095.</title>
        <authorList>
            <person name="Lal R."/>
            <person name="Saxena A."/>
            <person name="Kumari R."/>
            <person name="Mukherjee U."/>
            <person name="Singh P."/>
            <person name="Sangwan N."/>
            <person name="Mahato N.K."/>
        </authorList>
    </citation>
    <scope>NUCLEOTIDE SEQUENCE [LARGE SCALE GENOMIC DNA]</scope>
    <source>
        <strain evidence="2 3">DSM 46095</strain>
    </source>
</reference>
<dbReference type="OrthoDB" id="3210335at2"/>
<comment type="similarity">
    <text evidence="1">Belongs to the short-chain dehydrogenases/reductases (SDR) family.</text>
</comment>
<dbReference type="PANTHER" id="PTHR42760:SF40">
    <property type="entry name" value="3-OXOACYL-[ACYL-CARRIER-PROTEIN] REDUCTASE, CHLOROPLASTIC"/>
    <property type="match status" value="1"/>
</dbReference>
<proteinExistence type="inferred from homology"/>
<accession>A0A066TZY3</accession>
<evidence type="ECO:0000313" key="2">
    <source>
        <dbReference type="EMBL" id="KDN17548.1"/>
    </source>
</evidence>
<dbReference type="PRINTS" id="PR00081">
    <property type="entry name" value="GDHRDH"/>
</dbReference>
<dbReference type="PRINTS" id="PR00080">
    <property type="entry name" value="SDRFAMILY"/>
</dbReference>
<dbReference type="AlphaFoldDB" id="A0A066TZY3"/>
<dbReference type="Proteomes" id="UP000027345">
    <property type="component" value="Unassembled WGS sequence"/>
</dbReference>
<dbReference type="CDD" id="cd05233">
    <property type="entry name" value="SDR_c"/>
    <property type="match status" value="1"/>
</dbReference>
<dbReference type="GO" id="GO:0016616">
    <property type="term" value="F:oxidoreductase activity, acting on the CH-OH group of donors, NAD or NADP as acceptor"/>
    <property type="evidence" value="ECO:0007669"/>
    <property type="project" value="TreeGrafter"/>
</dbReference>
<dbReference type="InterPro" id="IPR002347">
    <property type="entry name" value="SDR_fam"/>
</dbReference>
<dbReference type="PANTHER" id="PTHR42760">
    <property type="entry name" value="SHORT-CHAIN DEHYDROGENASES/REDUCTASES FAMILY MEMBER"/>
    <property type="match status" value="1"/>
</dbReference>
<comment type="caution">
    <text evidence="2">The sequence shown here is derived from an EMBL/GenBank/DDBJ whole genome shotgun (WGS) entry which is preliminary data.</text>
</comment>
<name>A0A066TZY3_9PSEU</name>